<dbReference type="PROSITE" id="PS00723">
    <property type="entry name" value="POLYPRENYL_SYNTHASE_1"/>
    <property type="match status" value="1"/>
</dbReference>
<sequence length="753" mass="85881">MASTSAPIDFDLRHFGVDPDLTSSIQDFSSIDTQGLLKGYTLRKTKWPEEVAKGVADCHRDWEAFVGPRTTYGSENSRFGLYTEFGLPLLRKDRLRLCSYIYEFAFLYDSDVVERIQEQGTLDVTSDMANLAINGIANAGAANHSATGTKQLYSKMLLEMMETDPACGQWVLDCWQEMIATSVDGNQAKFKDPETWEEFYAHRLVDGGVYWSGSVMLYGMGIALTPEETKLAHDVLHDLFISLCLANDCYSFDEEYRTFLESGEKKMSSNAVWFFMQTEGMDVESAKKATIKRTIEHEAKAIEARADFIKICKPEQAKVLHYTEQYWYVPAVNVLWSMSCPRYNRKYRPKGGPEQVSEKDSKGRVGTSSVPKTRWYQWTRRFMNKLSPQTMRARSSERKVELEEQTRPSLHEEGNIISHTSSTVVSNDSRPQSLPSSISSAPSKGSHPKENSANLGDELLLAPYDYLTSMPSKGVRETFVDALDLFYQAPPDALTQVKSIGRILHTASIMLDDMEDNSPLRRGKDAAHIVYGTPQAINSSNYLIVWAMNEVSKLRNPTCLNVLFEELRNSLIGQSFEMKWRDERICPTEEEYIDMVEKKTGGLFRFLARLVHSMGTKNSNLDPDHFAYILGQYFQIRDDYMNLTDTNYTDQKGFCEDLDEGKFSYLIVHAWNSAGGKRLQELFESRGRTGSMTREEKLEALGILRDAGSFEYTERRMGYLHAELEGEIKRFEEAIGLQNWSLRYMLHKLAKRT</sequence>
<evidence type="ECO:0000313" key="6">
    <source>
        <dbReference type="Proteomes" id="UP001365542"/>
    </source>
</evidence>
<keyword evidence="6" id="KW-1185">Reference proteome</keyword>
<gene>
    <name evidence="5" type="ORF">TWF694_005319</name>
</gene>
<evidence type="ECO:0000256" key="4">
    <source>
        <dbReference type="SAM" id="MobiDB-lite"/>
    </source>
</evidence>
<dbReference type="InterPro" id="IPR008949">
    <property type="entry name" value="Isoprenoid_synthase_dom_sf"/>
</dbReference>
<dbReference type="Proteomes" id="UP001365542">
    <property type="component" value="Unassembled WGS sequence"/>
</dbReference>
<feature type="compositionally biased region" description="Polar residues" evidence="4">
    <location>
        <begin position="417"/>
        <end position="428"/>
    </location>
</feature>
<reference evidence="5 6" key="1">
    <citation type="submission" date="2019-10" db="EMBL/GenBank/DDBJ databases">
        <authorList>
            <person name="Palmer J.M."/>
        </authorList>
    </citation>
    <scope>NUCLEOTIDE SEQUENCE [LARGE SCALE GENOMIC DNA]</scope>
    <source>
        <strain evidence="5 6">TWF694</strain>
    </source>
</reference>
<dbReference type="GO" id="GO:0046165">
    <property type="term" value="P:alcohol biosynthetic process"/>
    <property type="evidence" value="ECO:0007669"/>
    <property type="project" value="UniProtKB-ARBA"/>
</dbReference>
<feature type="region of interest" description="Disordered" evidence="4">
    <location>
        <begin position="387"/>
        <end position="453"/>
    </location>
</feature>
<feature type="compositionally biased region" description="Low complexity" evidence="4">
    <location>
        <begin position="429"/>
        <end position="445"/>
    </location>
</feature>
<organism evidence="5 6">
    <name type="scientific">Orbilia ellipsospora</name>
    <dbReference type="NCBI Taxonomy" id="2528407"/>
    <lineage>
        <taxon>Eukaryota</taxon>
        <taxon>Fungi</taxon>
        <taxon>Dikarya</taxon>
        <taxon>Ascomycota</taxon>
        <taxon>Pezizomycotina</taxon>
        <taxon>Orbiliomycetes</taxon>
        <taxon>Orbiliales</taxon>
        <taxon>Orbiliaceae</taxon>
        <taxon>Orbilia</taxon>
    </lineage>
</organism>
<keyword evidence="2" id="KW-0479">Metal-binding</keyword>
<dbReference type="PANTHER" id="PTHR12001">
    <property type="entry name" value="GERANYLGERANYL PYROPHOSPHATE SYNTHASE"/>
    <property type="match status" value="1"/>
</dbReference>
<dbReference type="EMBL" id="JAVHJO010000017">
    <property type="protein sequence ID" value="KAK6525173.1"/>
    <property type="molecule type" value="Genomic_DNA"/>
</dbReference>
<dbReference type="Gene3D" id="1.10.600.10">
    <property type="entry name" value="Farnesyl Diphosphate Synthase"/>
    <property type="match status" value="2"/>
</dbReference>
<evidence type="ECO:0000256" key="1">
    <source>
        <dbReference type="ARBA" id="ARBA00022679"/>
    </source>
</evidence>
<comment type="caution">
    <text evidence="5">The sequence shown here is derived from an EMBL/GenBank/DDBJ whole genome shotgun (WGS) entry which is preliminary data.</text>
</comment>
<evidence type="ECO:0000256" key="2">
    <source>
        <dbReference type="ARBA" id="ARBA00022723"/>
    </source>
</evidence>
<dbReference type="SUPFAM" id="SSF48576">
    <property type="entry name" value="Terpenoid synthases"/>
    <property type="match status" value="2"/>
</dbReference>
<dbReference type="GO" id="GO:0004659">
    <property type="term" value="F:prenyltransferase activity"/>
    <property type="evidence" value="ECO:0007669"/>
    <property type="project" value="InterPro"/>
</dbReference>
<dbReference type="PROSITE" id="PS00444">
    <property type="entry name" value="POLYPRENYL_SYNTHASE_2"/>
    <property type="match status" value="1"/>
</dbReference>
<dbReference type="Pfam" id="PF00348">
    <property type="entry name" value="polyprenyl_synt"/>
    <property type="match status" value="1"/>
</dbReference>
<dbReference type="CDD" id="cd00685">
    <property type="entry name" value="Trans_IPPS_HT"/>
    <property type="match status" value="1"/>
</dbReference>
<evidence type="ECO:0008006" key="7">
    <source>
        <dbReference type="Google" id="ProtNLM"/>
    </source>
</evidence>
<keyword evidence="1" id="KW-0808">Transferase</keyword>
<dbReference type="Pfam" id="PF19086">
    <property type="entry name" value="Terpene_syn_C_2"/>
    <property type="match status" value="1"/>
</dbReference>
<dbReference type="InterPro" id="IPR000092">
    <property type="entry name" value="Polyprenyl_synt"/>
</dbReference>
<feature type="compositionally biased region" description="Basic and acidic residues" evidence="4">
    <location>
        <begin position="394"/>
        <end position="414"/>
    </location>
</feature>
<feature type="region of interest" description="Disordered" evidence="4">
    <location>
        <begin position="347"/>
        <end position="369"/>
    </location>
</feature>
<dbReference type="GO" id="GO:0046872">
    <property type="term" value="F:metal ion binding"/>
    <property type="evidence" value="ECO:0007669"/>
    <property type="project" value="UniProtKB-KW"/>
</dbReference>
<dbReference type="SFLD" id="SFLDS00005">
    <property type="entry name" value="Isoprenoid_Synthase_Type_I"/>
    <property type="match status" value="1"/>
</dbReference>
<dbReference type="GO" id="GO:0008299">
    <property type="term" value="P:isoprenoid biosynthetic process"/>
    <property type="evidence" value="ECO:0007669"/>
    <property type="project" value="InterPro"/>
</dbReference>
<evidence type="ECO:0000313" key="5">
    <source>
        <dbReference type="EMBL" id="KAK6525173.1"/>
    </source>
</evidence>
<keyword evidence="3" id="KW-0460">Magnesium</keyword>
<evidence type="ECO:0000256" key="3">
    <source>
        <dbReference type="ARBA" id="ARBA00022842"/>
    </source>
</evidence>
<proteinExistence type="predicted"/>
<dbReference type="GO" id="GO:0043386">
    <property type="term" value="P:mycotoxin biosynthetic process"/>
    <property type="evidence" value="ECO:0007669"/>
    <property type="project" value="UniProtKB-ARBA"/>
</dbReference>
<dbReference type="AlphaFoldDB" id="A0AAV9WYU3"/>
<dbReference type="PANTHER" id="PTHR12001:SF72">
    <property type="entry name" value="THIJ_PFPI FAMILY PROTEIN (AFU_ORTHOLOGUE AFUA_3G01210)-RELATED"/>
    <property type="match status" value="1"/>
</dbReference>
<dbReference type="InterPro" id="IPR033749">
    <property type="entry name" value="Polyprenyl_synt_CS"/>
</dbReference>
<protein>
    <recommendedName>
        <fullName evidence="7">Geranylgeranyl pyrophosphate synthase</fullName>
    </recommendedName>
</protein>
<name>A0AAV9WYU3_9PEZI</name>
<accession>A0AAV9WYU3</accession>